<keyword evidence="1" id="KW-0812">Transmembrane</keyword>
<feature type="transmembrane region" description="Helical" evidence="1">
    <location>
        <begin position="39"/>
        <end position="59"/>
    </location>
</feature>
<gene>
    <name evidence="2" type="ORF">BR63_18310</name>
</gene>
<accession>A0A7G6E7J2</accession>
<evidence type="ECO:0000256" key="1">
    <source>
        <dbReference type="SAM" id="Phobius"/>
    </source>
</evidence>
<sequence>MDTKVFAIILGMMLVTYIPRMLPLVVLSKCDIPPLVLRWLKFIPVAVLASLLGPEILLADNTLNLSLNNTYLLAALPSLLVAATSKNLFLTVFTGMGAMVILTRFIFQ</sequence>
<name>A0A7G6E7J2_THEFR</name>
<dbReference type="OrthoDB" id="9811308at2"/>
<keyword evidence="1" id="KW-1133">Transmembrane helix</keyword>
<dbReference type="InterPro" id="IPR008407">
    <property type="entry name" value="Brnchd-chn_aa_trnsp_AzlD"/>
</dbReference>
<evidence type="ECO:0000313" key="2">
    <source>
        <dbReference type="EMBL" id="QNB48046.1"/>
    </source>
</evidence>
<proteinExistence type="predicted"/>
<organism evidence="2 3">
    <name type="scientific">Thermanaerosceptrum fracticalcis</name>
    <dbReference type="NCBI Taxonomy" id="1712410"/>
    <lineage>
        <taxon>Bacteria</taxon>
        <taxon>Bacillati</taxon>
        <taxon>Bacillota</taxon>
        <taxon>Clostridia</taxon>
        <taxon>Eubacteriales</taxon>
        <taxon>Peptococcaceae</taxon>
        <taxon>Thermanaerosceptrum</taxon>
    </lineage>
</organism>
<feature type="transmembrane region" description="Helical" evidence="1">
    <location>
        <begin position="88"/>
        <end position="107"/>
    </location>
</feature>
<feature type="transmembrane region" description="Helical" evidence="1">
    <location>
        <begin position="6"/>
        <end position="27"/>
    </location>
</feature>
<evidence type="ECO:0000313" key="3">
    <source>
        <dbReference type="Proteomes" id="UP000515847"/>
    </source>
</evidence>
<dbReference type="Pfam" id="PF05437">
    <property type="entry name" value="AzlD"/>
    <property type="match status" value="1"/>
</dbReference>
<reference evidence="2 3" key="1">
    <citation type="journal article" date="2019" name="Front. Microbiol.">
        <title>Thermoanaerosceptrum fracticalcis gen. nov. sp. nov., a Novel Fumarate-Fermenting Microorganism From a Deep Fractured Carbonate Aquifer of the US Great Basin.</title>
        <authorList>
            <person name="Hamilton-Brehm S.D."/>
            <person name="Stewart L.E."/>
            <person name="Zavarin M."/>
            <person name="Caldwell M."/>
            <person name="Lawson P.A."/>
            <person name="Onstott T.C."/>
            <person name="Grzymski J."/>
            <person name="Neveux I."/>
            <person name="Lollar B.S."/>
            <person name="Russell C.E."/>
            <person name="Moser D.P."/>
        </authorList>
    </citation>
    <scope>NUCLEOTIDE SEQUENCE [LARGE SCALE GENOMIC DNA]</scope>
    <source>
        <strain evidence="2 3">DRI-13</strain>
    </source>
</reference>
<dbReference type="AlphaFoldDB" id="A0A7G6E7J2"/>
<dbReference type="RefSeq" id="WP_034420473.1">
    <property type="nucleotide sequence ID" value="NZ_CP045798.1"/>
</dbReference>
<protein>
    <submittedName>
        <fullName evidence="2">AzlD domain-containing protein</fullName>
    </submittedName>
</protein>
<dbReference type="Proteomes" id="UP000515847">
    <property type="component" value="Chromosome"/>
</dbReference>
<keyword evidence="3" id="KW-1185">Reference proteome</keyword>
<dbReference type="EMBL" id="CP045798">
    <property type="protein sequence ID" value="QNB48046.1"/>
    <property type="molecule type" value="Genomic_DNA"/>
</dbReference>
<keyword evidence="1" id="KW-0472">Membrane</keyword>
<dbReference type="KEGG" id="tfr:BR63_18310"/>